<comment type="caution">
    <text evidence="2">The sequence shown here is derived from an EMBL/GenBank/DDBJ whole genome shotgun (WGS) entry which is preliminary data.</text>
</comment>
<dbReference type="Proteomes" id="UP000799441">
    <property type="component" value="Unassembled WGS sequence"/>
</dbReference>
<dbReference type="AlphaFoldDB" id="A0A9P4Q4K5"/>
<evidence type="ECO:0000256" key="1">
    <source>
        <dbReference type="SAM" id="MobiDB-lite"/>
    </source>
</evidence>
<reference evidence="2" key="1">
    <citation type="journal article" date="2020" name="Stud. Mycol.">
        <title>101 Dothideomycetes genomes: a test case for predicting lifestyles and emergence of pathogens.</title>
        <authorList>
            <person name="Haridas S."/>
            <person name="Albert R."/>
            <person name="Binder M."/>
            <person name="Bloem J."/>
            <person name="Labutti K."/>
            <person name="Salamov A."/>
            <person name="Andreopoulos B."/>
            <person name="Baker S."/>
            <person name="Barry K."/>
            <person name="Bills G."/>
            <person name="Bluhm B."/>
            <person name="Cannon C."/>
            <person name="Castanera R."/>
            <person name="Culley D."/>
            <person name="Daum C."/>
            <person name="Ezra D."/>
            <person name="Gonzalez J."/>
            <person name="Henrissat B."/>
            <person name="Kuo A."/>
            <person name="Liang C."/>
            <person name="Lipzen A."/>
            <person name="Lutzoni F."/>
            <person name="Magnuson J."/>
            <person name="Mondo S."/>
            <person name="Nolan M."/>
            <person name="Ohm R."/>
            <person name="Pangilinan J."/>
            <person name="Park H.-J."/>
            <person name="Ramirez L."/>
            <person name="Alfaro M."/>
            <person name="Sun H."/>
            <person name="Tritt A."/>
            <person name="Yoshinaga Y."/>
            <person name="Zwiers L.-H."/>
            <person name="Turgeon B."/>
            <person name="Goodwin S."/>
            <person name="Spatafora J."/>
            <person name="Crous P."/>
            <person name="Grigoriev I."/>
        </authorList>
    </citation>
    <scope>NUCLEOTIDE SEQUENCE</scope>
    <source>
        <strain evidence="2">CBS 116435</strain>
    </source>
</reference>
<sequence length="234" mass="26266">MNADSLWDATRWREVELKSSPYHHPLPSEPTTRRQSMSYTATAVDHHHQHNNSNSNNNNNHHQHQHHHHHHQQHNNGNGNNNSNHIHNQHHHNGNNHWPGPARFADSRARPFPPPSEPYVEVAPYPAPSHGRHTPSPGGDLGPPQAVNNPSPNNSSSFTGSWQPEPHRDRPAHRPDAPLTLNIPPSTKGMYKATPGHFALYVSAFWFNHPTLLCVCVCVCVPAKDKTHIRAATD</sequence>
<feature type="compositionally biased region" description="Low complexity" evidence="1">
    <location>
        <begin position="148"/>
        <end position="157"/>
    </location>
</feature>
<evidence type="ECO:0000313" key="3">
    <source>
        <dbReference type="Proteomes" id="UP000799441"/>
    </source>
</evidence>
<feature type="compositionally biased region" description="Polar residues" evidence="1">
    <location>
        <begin position="29"/>
        <end position="41"/>
    </location>
</feature>
<feature type="region of interest" description="Disordered" evidence="1">
    <location>
        <begin position="20"/>
        <end position="183"/>
    </location>
</feature>
<accession>A0A9P4Q4K5</accession>
<feature type="compositionally biased region" description="Low complexity" evidence="1">
    <location>
        <begin position="51"/>
        <end position="60"/>
    </location>
</feature>
<proteinExistence type="predicted"/>
<evidence type="ECO:0000313" key="2">
    <source>
        <dbReference type="EMBL" id="KAF2719395.1"/>
    </source>
</evidence>
<protein>
    <submittedName>
        <fullName evidence="2">Uncharacterized protein</fullName>
    </submittedName>
</protein>
<organism evidence="2 3">
    <name type="scientific">Polychaeton citri CBS 116435</name>
    <dbReference type="NCBI Taxonomy" id="1314669"/>
    <lineage>
        <taxon>Eukaryota</taxon>
        <taxon>Fungi</taxon>
        <taxon>Dikarya</taxon>
        <taxon>Ascomycota</taxon>
        <taxon>Pezizomycotina</taxon>
        <taxon>Dothideomycetes</taxon>
        <taxon>Dothideomycetidae</taxon>
        <taxon>Capnodiales</taxon>
        <taxon>Capnodiaceae</taxon>
        <taxon>Polychaeton</taxon>
    </lineage>
</organism>
<feature type="compositionally biased region" description="Basic and acidic residues" evidence="1">
    <location>
        <begin position="165"/>
        <end position="176"/>
    </location>
</feature>
<dbReference type="EMBL" id="MU003812">
    <property type="protein sequence ID" value="KAF2719395.1"/>
    <property type="molecule type" value="Genomic_DNA"/>
</dbReference>
<keyword evidence="3" id="KW-1185">Reference proteome</keyword>
<name>A0A9P4Q4K5_9PEZI</name>
<feature type="compositionally biased region" description="Low complexity" evidence="1">
    <location>
        <begin position="74"/>
        <end position="86"/>
    </location>
</feature>
<gene>
    <name evidence="2" type="ORF">K431DRAFT_113462</name>
</gene>
<feature type="compositionally biased region" description="Basic residues" evidence="1">
    <location>
        <begin position="61"/>
        <end position="73"/>
    </location>
</feature>